<organism evidence="2 3">
    <name type="scientific">Exidia glandulosa HHB12029</name>
    <dbReference type="NCBI Taxonomy" id="1314781"/>
    <lineage>
        <taxon>Eukaryota</taxon>
        <taxon>Fungi</taxon>
        <taxon>Dikarya</taxon>
        <taxon>Basidiomycota</taxon>
        <taxon>Agaricomycotina</taxon>
        <taxon>Agaricomycetes</taxon>
        <taxon>Auriculariales</taxon>
        <taxon>Exidiaceae</taxon>
        <taxon>Exidia</taxon>
    </lineage>
</organism>
<feature type="region of interest" description="Disordered" evidence="1">
    <location>
        <begin position="597"/>
        <end position="685"/>
    </location>
</feature>
<evidence type="ECO:0000256" key="1">
    <source>
        <dbReference type="SAM" id="MobiDB-lite"/>
    </source>
</evidence>
<feature type="compositionally biased region" description="Polar residues" evidence="1">
    <location>
        <begin position="103"/>
        <end position="119"/>
    </location>
</feature>
<dbReference type="InParanoid" id="A0A165BB85"/>
<feature type="compositionally biased region" description="Basic residues" evidence="1">
    <location>
        <begin position="657"/>
        <end position="670"/>
    </location>
</feature>
<feature type="compositionally biased region" description="Low complexity" evidence="1">
    <location>
        <begin position="216"/>
        <end position="234"/>
    </location>
</feature>
<name>A0A165BB85_EXIGL</name>
<gene>
    <name evidence="2" type="ORF">EXIGLDRAFT_756380</name>
</gene>
<dbReference type="AlphaFoldDB" id="A0A165BB85"/>
<proteinExistence type="predicted"/>
<keyword evidence="3" id="KW-1185">Reference proteome</keyword>
<feature type="region of interest" description="Disordered" evidence="1">
    <location>
        <begin position="71"/>
        <end position="187"/>
    </location>
</feature>
<dbReference type="Proteomes" id="UP000077266">
    <property type="component" value="Unassembled WGS sequence"/>
</dbReference>
<accession>A0A165BB85</accession>
<feature type="region of interest" description="Disordered" evidence="1">
    <location>
        <begin position="311"/>
        <end position="349"/>
    </location>
</feature>
<evidence type="ECO:0000313" key="2">
    <source>
        <dbReference type="EMBL" id="KZV80244.1"/>
    </source>
</evidence>
<feature type="compositionally biased region" description="Polar residues" evidence="1">
    <location>
        <begin position="243"/>
        <end position="266"/>
    </location>
</feature>
<protein>
    <submittedName>
        <fullName evidence="2">Uncharacterized protein</fullName>
    </submittedName>
</protein>
<feature type="compositionally biased region" description="Polar residues" evidence="1">
    <location>
        <begin position="339"/>
        <end position="349"/>
    </location>
</feature>
<feature type="compositionally biased region" description="Polar residues" evidence="1">
    <location>
        <begin position="82"/>
        <end position="92"/>
    </location>
</feature>
<feature type="compositionally biased region" description="Polar residues" evidence="1">
    <location>
        <begin position="157"/>
        <end position="170"/>
    </location>
</feature>
<feature type="compositionally biased region" description="Polar residues" evidence="1">
    <location>
        <begin position="621"/>
        <end position="643"/>
    </location>
</feature>
<feature type="compositionally biased region" description="Polar residues" evidence="1">
    <location>
        <begin position="132"/>
        <end position="142"/>
    </location>
</feature>
<feature type="compositionally biased region" description="Acidic residues" evidence="1">
    <location>
        <begin position="445"/>
        <end position="456"/>
    </location>
</feature>
<reference evidence="2 3" key="1">
    <citation type="journal article" date="2016" name="Mol. Biol. Evol.">
        <title>Comparative Genomics of Early-Diverging Mushroom-Forming Fungi Provides Insights into the Origins of Lignocellulose Decay Capabilities.</title>
        <authorList>
            <person name="Nagy L.G."/>
            <person name="Riley R."/>
            <person name="Tritt A."/>
            <person name="Adam C."/>
            <person name="Daum C."/>
            <person name="Floudas D."/>
            <person name="Sun H."/>
            <person name="Yadav J.S."/>
            <person name="Pangilinan J."/>
            <person name="Larsson K.H."/>
            <person name="Matsuura K."/>
            <person name="Barry K."/>
            <person name="Labutti K."/>
            <person name="Kuo R."/>
            <person name="Ohm R.A."/>
            <person name="Bhattacharya S.S."/>
            <person name="Shirouzu T."/>
            <person name="Yoshinaga Y."/>
            <person name="Martin F.M."/>
            <person name="Grigoriev I.V."/>
            <person name="Hibbett D.S."/>
        </authorList>
    </citation>
    <scope>NUCLEOTIDE SEQUENCE [LARGE SCALE GENOMIC DNA]</scope>
    <source>
        <strain evidence="2 3">HHB12029</strain>
    </source>
</reference>
<sequence>MPDPNAVLGKRKSIDATGDALVERPLKAPRKWYRPQYVDIATQTDFALAVLEDDAPTRGGMVSVVDAHRLSQPSPPKILVTSAATSSDSPTVRPSPVPRTCVGQPSSVHRTDVAPSTASPKDLAPRLVVSAASATSRTTKNPDNLLPVSAPALAMSSGPQSVAGTDNVGNAATAVPPSSASPPAPAPSISAVATSTLTYSGPNGAHNAPLLAPRLSGSAPASTATSSARAAVSSGLSHPTVPPSRSTDTVPSSVRSGTILATSHASPESLPLADRLEAMGRGSRLRSTRGSWGEGRRYPRLQLATKIAARYSTTSPSPSPEPEEVNDAHGDLADVPMSSAPTPSTNRITATDVVRTTFLSQSSRSATLPPPQGDGQTVPPALASLARLNRLRRVWREFHPDENFDSEAFMRFVNTPPGTRVVPRKQVAMKVARRPPPSASSESGTSEEDSENDLDDGGSQLAESPEPGHQVTGADTSSNHSAADGGEYKLVQVGHHVVRVASRIGVPLGKRLANAVIHSSSISPSPAVSSGRVPTLDGILDRSRSLASLAATLSCSSDSIPTTTLTSGSSNPSTEFKLVQVGNRVVRVPARADSFTSLLKDPSATRVDEPTLTSERPPASNPTTSRPGPQNVSSATGTVSTPRPVQGGKTLPPVQATKKKTRRKNKKKQKQSAAADANGGVPHQT</sequence>
<feature type="region of interest" description="Disordered" evidence="1">
    <location>
        <begin position="415"/>
        <end position="483"/>
    </location>
</feature>
<feature type="region of interest" description="Disordered" evidence="1">
    <location>
        <begin position="210"/>
        <end position="298"/>
    </location>
</feature>
<evidence type="ECO:0000313" key="3">
    <source>
        <dbReference type="Proteomes" id="UP000077266"/>
    </source>
</evidence>
<dbReference type="EMBL" id="KV426504">
    <property type="protein sequence ID" value="KZV80244.1"/>
    <property type="molecule type" value="Genomic_DNA"/>
</dbReference>